<protein>
    <submittedName>
        <fullName evidence="3">Uncharacterized protein</fullName>
    </submittedName>
</protein>
<dbReference type="PANTHER" id="PTHR34448">
    <property type="entry name" value="AMINOPEPTIDASE"/>
    <property type="match status" value="1"/>
</dbReference>
<accession>X1L797</accession>
<name>X1L797_9ZZZZ</name>
<reference evidence="3" key="1">
    <citation type="journal article" date="2014" name="Front. Microbiol.">
        <title>High frequency of phylogenetically diverse reductive dehalogenase-homologous genes in deep subseafloor sedimentary metagenomes.</title>
        <authorList>
            <person name="Kawai M."/>
            <person name="Futagami T."/>
            <person name="Toyoda A."/>
            <person name="Takaki Y."/>
            <person name="Nishi S."/>
            <person name="Hori S."/>
            <person name="Arai W."/>
            <person name="Tsubouchi T."/>
            <person name="Morono Y."/>
            <person name="Uchiyama I."/>
            <person name="Ito T."/>
            <person name="Fujiyama A."/>
            <person name="Inagaki F."/>
            <person name="Takami H."/>
        </authorList>
    </citation>
    <scope>NUCLEOTIDE SEQUENCE</scope>
    <source>
        <strain evidence="3">Expedition CK06-06</strain>
    </source>
</reference>
<keyword evidence="1" id="KW-0479">Metal-binding</keyword>
<dbReference type="Pfam" id="PF26233">
    <property type="entry name" value="NicX"/>
    <property type="match status" value="1"/>
</dbReference>
<evidence type="ECO:0000256" key="2">
    <source>
        <dbReference type="SAM" id="MobiDB-lite"/>
    </source>
</evidence>
<dbReference type="InterPro" id="IPR058739">
    <property type="entry name" value="NicX"/>
</dbReference>
<dbReference type="SUPFAM" id="SSF144052">
    <property type="entry name" value="Thermophilic metalloprotease-like"/>
    <property type="match status" value="1"/>
</dbReference>
<dbReference type="EMBL" id="BARV01009346">
    <property type="protein sequence ID" value="GAI15212.1"/>
    <property type="molecule type" value="Genomic_DNA"/>
</dbReference>
<proteinExistence type="predicted"/>
<sequence>MSAKHMRLTTPAGEDLEFDNSSDPNHLYTLAKGYADTPGSHMLAGQIAWTPDLESINGTLVFDGSIVPPCGKLDEPVRLTIEKSRVVKIEGGNQAREFEVWLNSFNDPGMLGLAHASWGFNPGAKLTGDIVEDERVWGCTEWGLGNIGSILIAPDGISAASHTDGICLNTSAWLDGKLILDKGKIVEEELAKLAKELGKG</sequence>
<feature type="region of interest" description="Disordered" evidence="2">
    <location>
        <begin position="1"/>
        <end position="20"/>
    </location>
</feature>
<dbReference type="PANTHER" id="PTHR34448:SF1">
    <property type="entry name" value="BLL6088 PROTEIN"/>
    <property type="match status" value="1"/>
</dbReference>
<gene>
    <name evidence="3" type="ORF">S06H3_18470</name>
</gene>
<evidence type="ECO:0000313" key="3">
    <source>
        <dbReference type="EMBL" id="GAI15212.1"/>
    </source>
</evidence>
<evidence type="ECO:0000256" key="1">
    <source>
        <dbReference type="ARBA" id="ARBA00022723"/>
    </source>
</evidence>
<dbReference type="GO" id="GO:0046872">
    <property type="term" value="F:metal ion binding"/>
    <property type="evidence" value="ECO:0007669"/>
    <property type="project" value="UniProtKB-KW"/>
</dbReference>
<dbReference type="AlphaFoldDB" id="X1L797"/>
<dbReference type="InterPro" id="IPR052170">
    <property type="entry name" value="M29_Exopeptidase"/>
</dbReference>
<comment type="caution">
    <text evidence="3">The sequence shown here is derived from an EMBL/GenBank/DDBJ whole genome shotgun (WGS) entry which is preliminary data.</text>
</comment>
<organism evidence="3">
    <name type="scientific">marine sediment metagenome</name>
    <dbReference type="NCBI Taxonomy" id="412755"/>
    <lineage>
        <taxon>unclassified sequences</taxon>
        <taxon>metagenomes</taxon>
        <taxon>ecological metagenomes</taxon>
    </lineage>
</organism>